<reference evidence="8 9" key="1">
    <citation type="journal article" date="2022" name="bioRxiv">
        <title>Genomics of Preaxostyla Flagellates Illuminates Evolutionary Transitions and the Path Towards Mitochondrial Loss.</title>
        <authorList>
            <person name="Novak L.V.F."/>
            <person name="Treitli S.C."/>
            <person name="Pyrih J."/>
            <person name="Halakuc P."/>
            <person name="Pipaliya S.V."/>
            <person name="Vacek V."/>
            <person name="Brzon O."/>
            <person name="Soukal P."/>
            <person name="Eme L."/>
            <person name="Dacks J.B."/>
            <person name="Karnkowska A."/>
            <person name="Elias M."/>
            <person name="Hampl V."/>
        </authorList>
    </citation>
    <scope>NUCLEOTIDE SEQUENCE [LARGE SCALE GENOMIC DNA]</scope>
    <source>
        <strain evidence="8">NAU3</strain>
        <tissue evidence="8">Gut</tissue>
    </source>
</reference>
<keyword evidence="2 6" id="KW-0812">Transmembrane</keyword>
<feature type="region of interest" description="Disordered" evidence="5">
    <location>
        <begin position="538"/>
        <end position="562"/>
    </location>
</feature>
<dbReference type="InterPro" id="IPR026910">
    <property type="entry name" value="Shisa"/>
</dbReference>
<feature type="compositionally biased region" description="Pro residues" evidence="5">
    <location>
        <begin position="546"/>
        <end position="561"/>
    </location>
</feature>
<evidence type="ECO:0000256" key="4">
    <source>
        <dbReference type="ARBA" id="ARBA00023136"/>
    </source>
</evidence>
<feature type="signal peptide" evidence="7">
    <location>
        <begin position="1"/>
        <end position="16"/>
    </location>
</feature>
<evidence type="ECO:0000256" key="3">
    <source>
        <dbReference type="ARBA" id="ARBA00022989"/>
    </source>
</evidence>
<dbReference type="InterPro" id="IPR011050">
    <property type="entry name" value="Pectin_lyase_fold/virulence"/>
</dbReference>
<proteinExistence type="predicted"/>
<sequence length="598" mass="64682">MLFHFFVLFASIHSEGINLQDVINEYEDSVTEIELQEGEYFARLLPLKGRTLTFIGREDKVVLDLTDSDVGAFDLDNSSLTLVSFAIRPSSEAVFAFGKQNSILNLTGCKFWTTVFSKPILHGIRSQLILNGTEIVDKDITCSIIEGPSEIINHHLALIVDNSKFLNLVIKAQKPVLAGTDVQNVTVYNTTFQDITCTEAGPLPTDQVQGVIARSVVMNSSSVLAVDGALSGGLVFGMQATYLTLANMQWIGGTNAVRFSNNVAFSYAIDVSIVASTFRNTSASEVWPNGGLLYLLQDTVKVKMSRTNIYSSSAPEGHGGFLFTTGRSTIIVDQCQTNQTSAGKCGGFIYAANHVETITLDLLTVTGSLALEDGGTIYMDTVKSFQANYGGFEKSRAHQQGGAIFFNNSDHSTINFANVAFAGNCAESDMGNDVLISYVNGSNYKVDKKNFVKCGSMTEGNKVTLLPHTLHADWTNSAWLDVKAVITGVVIGVCVFLAVCIVLTCVCCCCGVCVACGCGRKKADAYHHVEAQPTSHYAPAQQSPNLYPPPPAHPSQYPPQQYPQQTMYAQPVAQPAQFQQYPNLPPNQVGVDQSLSKT</sequence>
<keyword evidence="3 6" id="KW-1133">Transmembrane helix</keyword>
<dbReference type="PANTHER" id="PTHR31395:SF23">
    <property type="entry name" value="GEO05642P1"/>
    <property type="match status" value="1"/>
</dbReference>
<organism evidence="8 9">
    <name type="scientific">Blattamonas nauphoetae</name>
    <dbReference type="NCBI Taxonomy" id="2049346"/>
    <lineage>
        <taxon>Eukaryota</taxon>
        <taxon>Metamonada</taxon>
        <taxon>Preaxostyla</taxon>
        <taxon>Oxymonadida</taxon>
        <taxon>Blattamonas</taxon>
    </lineage>
</organism>
<dbReference type="PANTHER" id="PTHR31395">
    <property type="entry name" value="SHISA"/>
    <property type="match status" value="1"/>
</dbReference>
<gene>
    <name evidence="8" type="ORF">BLNAU_17235</name>
</gene>
<feature type="chain" id="PRO_5047324018" description="Right handed beta helix domain-containing protein" evidence="7">
    <location>
        <begin position="17"/>
        <end position="598"/>
    </location>
</feature>
<name>A0ABQ9XC85_9EUKA</name>
<evidence type="ECO:0000256" key="2">
    <source>
        <dbReference type="ARBA" id="ARBA00022692"/>
    </source>
</evidence>
<evidence type="ECO:0000313" key="9">
    <source>
        <dbReference type="Proteomes" id="UP001281761"/>
    </source>
</evidence>
<evidence type="ECO:0000313" key="8">
    <source>
        <dbReference type="EMBL" id="KAK2947815.1"/>
    </source>
</evidence>
<accession>A0ABQ9XC85</accession>
<evidence type="ECO:0000256" key="6">
    <source>
        <dbReference type="SAM" id="Phobius"/>
    </source>
</evidence>
<comment type="subcellular location">
    <subcellularLocation>
        <location evidence="1">Membrane</location>
    </subcellularLocation>
</comment>
<dbReference type="SUPFAM" id="SSF51126">
    <property type="entry name" value="Pectin lyase-like"/>
    <property type="match status" value="1"/>
</dbReference>
<evidence type="ECO:0000256" key="1">
    <source>
        <dbReference type="ARBA" id="ARBA00004370"/>
    </source>
</evidence>
<comment type="caution">
    <text evidence="8">The sequence shown here is derived from an EMBL/GenBank/DDBJ whole genome shotgun (WGS) entry which is preliminary data.</text>
</comment>
<evidence type="ECO:0008006" key="10">
    <source>
        <dbReference type="Google" id="ProtNLM"/>
    </source>
</evidence>
<keyword evidence="4 6" id="KW-0472">Membrane</keyword>
<dbReference type="EMBL" id="JARBJD010000190">
    <property type="protein sequence ID" value="KAK2947815.1"/>
    <property type="molecule type" value="Genomic_DNA"/>
</dbReference>
<evidence type="ECO:0000256" key="5">
    <source>
        <dbReference type="SAM" id="MobiDB-lite"/>
    </source>
</evidence>
<keyword evidence="7" id="KW-0732">Signal</keyword>
<protein>
    <recommendedName>
        <fullName evidence="10">Right handed beta helix domain-containing protein</fullName>
    </recommendedName>
</protein>
<feature type="region of interest" description="Disordered" evidence="5">
    <location>
        <begin position="579"/>
        <end position="598"/>
    </location>
</feature>
<evidence type="ECO:0000256" key="7">
    <source>
        <dbReference type="SAM" id="SignalP"/>
    </source>
</evidence>
<dbReference type="Proteomes" id="UP001281761">
    <property type="component" value="Unassembled WGS sequence"/>
</dbReference>
<feature type="transmembrane region" description="Helical" evidence="6">
    <location>
        <begin position="485"/>
        <end position="518"/>
    </location>
</feature>
<keyword evidence="9" id="KW-1185">Reference proteome</keyword>